<dbReference type="PRINTS" id="PR00276">
    <property type="entry name" value="INSULINFAMLY"/>
</dbReference>
<evidence type="ECO:0000256" key="4">
    <source>
        <dbReference type="ARBA" id="ARBA00022729"/>
    </source>
</evidence>
<dbReference type="CDD" id="cd04366">
    <property type="entry name" value="IlGF_insulin_bombyxin_like"/>
    <property type="match status" value="1"/>
</dbReference>
<dbReference type="GO" id="GO:0005179">
    <property type="term" value="F:hormone activity"/>
    <property type="evidence" value="ECO:0007669"/>
    <property type="project" value="InterPro"/>
</dbReference>
<dbReference type="PROSITE" id="PS00262">
    <property type="entry name" value="INSULIN"/>
    <property type="match status" value="1"/>
</dbReference>
<evidence type="ECO:0000256" key="2">
    <source>
        <dbReference type="ARBA" id="ARBA00011207"/>
    </source>
</evidence>
<comment type="subunit">
    <text evidence="2">Heterodimer of a B chain and an A chain linked by two disulfide bonds.</text>
</comment>
<evidence type="ECO:0000313" key="9">
    <source>
        <dbReference type="EMBL" id="SOQ58560.1"/>
    </source>
</evidence>
<dbReference type="PANTHER" id="PTHR13647">
    <property type="entry name" value="INSULIN-LIKE PEPTIDE 2-RELATED"/>
    <property type="match status" value="1"/>
</dbReference>
<dbReference type="InterPro" id="IPR036438">
    <property type="entry name" value="Insulin-like_sf"/>
</dbReference>
<evidence type="ECO:0000256" key="5">
    <source>
        <dbReference type="ARBA" id="ARBA00023157"/>
    </source>
</evidence>
<organism evidence="9">
    <name type="scientific">Spodoptera frugiperda</name>
    <name type="common">Fall armyworm</name>
    <dbReference type="NCBI Taxonomy" id="7108"/>
    <lineage>
        <taxon>Eukaryota</taxon>
        <taxon>Metazoa</taxon>
        <taxon>Ecdysozoa</taxon>
        <taxon>Arthropoda</taxon>
        <taxon>Hexapoda</taxon>
        <taxon>Insecta</taxon>
        <taxon>Pterygota</taxon>
        <taxon>Neoptera</taxon>
        <taxon>Endopterygota</taxon>
        <taxon>Lepidoptera</taxon>
        <taxon>Glossata</taxon>
        <taxon>Ditrysia</taxon>
        <taxon>Noctuoidea</taxon>
        <taxon>Noctuidae</taxon>
        <taxon>Amphipyrinae</taxon>
        <taxon>Spodoptera</taxon>
    </lineage>
</organism>
<dbReference type="Gene3D" id="1.10.100.10">
    <property type="entry name" value="Insulin-like"/>
    <property type="match status" value="1"/>
</dbReference>
<sequence>MYGEVPFSFTLVLLVVVACFWCCAAQSANFYCGRRLAEVLSKLCWDHTEEKRDAGWWMSADAARSLSGVRGKRGPVDECCDKPCTVDELLAYCFY</sequence>
<dbReference type="AlphaFoldDB" id="A0A2H1WZM1"/>
<keyword evidence="4 7" id="KW-0732">Signal</keyword>
<dbReference type="Pfam" id="PF00049">
    <property type="entry name" value="Insulin"/>
    <property type="match status" value="1"/>
</dbReference>
<feature type="domain" description="Insulin-like" evidence="8">
    <location>
        <begin position="29"/>
        <end position="93"/>
    </location>
</feature>
<evidence type="ECO:0000259" key="8">
    <source>
        <dbReference type="SMART" id="SM00078"/>
    </source>
</evidence>
<feature type="chain" id="PRO_5013554240" evidence="7">
    <location>
        <begin position="26"/>
        <end position="95"/>
    </location>
</feature>
<reference evidence="9" key="1">
    <citation type="submission" date="2016-07" db="EMBL/GenBank/DDBJ databases">
        <authorList>
            <person name="Bretaudeau A."/>
        </authorList>
    </citation>
    <scope>NUCLEOTIDE SEQUENCE</scope>
    <source>
        <strain evidence="9">Rice</strain>
        <tissue evidence="9">Whole body</tissue>
    </source>
</reference>
<dbReference type="EMBL" id="ODYU01012310">
    <property type="protein sequence ID" value="SOQ58560.1"/>
    <property type="molecule type" value="Genomic_DNA"/>
</dbReference>
<dbReference type="InterPro" id="IPR022352">
    <property type="entry name" value="Ins/IGF/rlx"/>
</dbReference>
<dbReference type="SMART" id="SM00078">
    <property type="entry name" value="IlGF"/>
    <property type="match status" value="1"/>
</dbReference>
<dbReference type="InterPro" id="IPR022353">
    <property type="entry name" value="Insulin_CS"/>
</dbReference>
<proteinExistence type="inferred from homology"/>
<comment type="subcellular location">
    <subcellularLocation>
        <location evidence="6">Secreted</location>
    </subcellularLocation>
</comment>
<accession>A0A2H1WZM1</accession>
<dbReference type="PANTHER" id="PTHR13647:SF4">
    <property type="entry name" value="INSULIN-LIKE PEPTIDE 1-RELATED"/>
    <property type="match status" value="1"/>
</dbReference>
<evidence type="ECO:0000256" key="7">
    <source>
        <dbReference type="SAM" id="SignalP"/>
    </source>
</evidence>
<dbReference type="SUPFAM" id="SSF56994">
    <property type="entry name" value="Insulin-like"/>
    <property type="match status" value="1"/>
</dbReference>
<feature type="signal peptide" evidence="7">
    <location>
        <begin position="1"/>
        <end position="25"/>
    </location>
</feature>
<evidence type="ECO:0000256" key="3">
    <source>
        <dbReference type="ARBA" id="ARBA00022685"/>
    </source>
</evidence>
<protein>
    <submittedName>
        <fullName evidence="9">SFRICE_013370</fullName>
    </submittedName>
</protein>
<gene>
    <name evidence="9" type="ORF">SFRICE_013370</name>
</gene>
<evidence type="ECO:0000256" key="6">
    <source>
        <dbReference type="RuleBase" id="RU000406"/>
    </source>
</evidence>
<comment type="similarity">
    <text evidence="1 6">Belongs to the insulin family.</text>
</comment>
<dbReference type="InterPro" id="IPR016179">
    <property type="entry name" value="Insulin-like"/>
</dbReference>
<evidence type="ECO:0000256" key="1">
    <source>
        <dbReference type="ARBA" id="ARBA00009034"/>
    </source>
</evidence>
<keyword evidence="5" id="KW-1015">Disulfide bond</keyword>
<keyword evidence="3" id="KW-0165">Cleavage on pair of basic residues</keyword>
<keyword evidence="6" id="KW-0964">Secreted</keyword>
<dbReference type="GO" id="GO:0005576">
    <property type="term" value="C:extracellular region"/>
    <property type="evidence" value="ECO:0007669"/>
    <property type="project" value="UniProtKB-SubCell"/>
</dbReference>
<name>A0A2H1WZM1_SPOFR</name>